<evidence type="ECO:0000256" key="1">
    <source>
        <dbReference type="SAM" id="MobiDB-lite"/>
    </source>
</evidence>
<protein>
    <submittedName>
        <fullName evidence="6">CDV3 homolog</fullName>
    </submittedName>
</protein>
<dbReference type="EMBL" id="UYSG01011030">
    <property type="protein sequence ID" value="VDL60432.1"/>
    <property type="molecule type" value="Genomic_DNA"/>
</dbReference>
<reference evidence="6" key="1">
    <citation type="submission" date="2017-02" db="UniProtKB">
        <authorList>
            <consortium name="WormBaseParasite"/>
        </authorList>
    </citation>
    <scope>IDENTIFICATION</scope>
</reference>
<feature type="region of interest" description="Disordered" evidence="1">
    <location>
        <begin position="77"/>
        <end position="297"/>
    </location>
</feature>
<dbReference type="EMBL" id="CABIJS010000421">
    <property type="protein sequence ID" value="VUZ51060.1"/>
    <property type="molecule type" value="Genomic_DNA"/>
</dbReference>
<name>A0A0R3SS75_HYMDI</name>
<dbReference type="Proteomes" id="UP000274504">
    <property type="component" value="Unassembled WGS sequence"/>
</dbReference>
<feature type="compositionally biased region" description="Polar residues" evidence="1">
    <location>
        <begin position="280"/>
        <end position="297"/>
    </location>
</feature>
<evidence type="ECO:0000313" key="5">
    <source>
        <dbReference type="Proteomes" id="UP000321570"/>
    </source>
</evidence>
<sequence length="297" mass="32819">MSLDDFFNKKSKKKVKIITTSALLQQITDTNPLPQPETETNSDLIPSVAAESDEWEPIQNDIAPDFSDLSLHDLEEEENEDAVVNDVKDTSKSNVNEVAWKNKPKVEEEPKKGEVEEPPKPGIYISAAFRKNRDLPNVDSMDEFPTLDAVKDKPAKKVEKPVEPVDNSWTDVQRGSSRRREVPNNAYVPSAFNRSEGRSRYAPPSGSGFPSRSGVTSERPGFNAQSSSTSSTSGWTRGSTIKQDEVISRASFVEQRGSGGFERKPGVIPAAKPYVPPSLRNVQPISQSNRFAQLDNS</sequence>
<accession>A0A0R3SS75</accession>
<feature type="compositionally biased region" description="Low complexity" evidence="1">
    <location>
        <begin position="203"/>
        <end position="214"/>
    </location>
</feature>
<dbReference type="OrthoDB" id="6249139at2759"/>
<evidence type="ECO:0000313" key="6">
    <source>
        <dbReference type="WBParaSite" id="HDID_0000811601-mRNA-1"/>
    </source>
</evidence>
<dbReference type="STRING" id="6216.A0A0R3SS75"/>
<feature type="region of interest" description="Disordered" evidence="1">
    <location>
        <begin position="26"/>
        <end position="49"/>
    </location>
</feature>
<reference evidence="3 5" key="3">
    <citation type="submission" date="2019-07" db="EMBL/GenBank/DDBJ databases">
        <authorList>
            <person name="Jastrzebski P J."/>
            <person name="Paukszto L."/>
            <person name="Jastrzebski P J."/>
        </authorList>
    </citation>
    <scope>NUCLEOTIDE SEQUENCE [LARGE SCALE GENOMIC DNA]</scope>
    <source>
        <strain evidence="3 5">WMS-il1</strain>
    </source>
</reference>
<dbReference type="AlphaFoldDB" id="A0A0R3SS75"/>
<organism evidence="6">
    <name type="scientific">Hymenolepis diminuta</name>
    <name type="common">Rat tapeworm</name>
    <dbReference type="NCBI Taxonomy" id="6216"/>
    <lineage>
        <taxon>Eukaryota</taxon>
        <taxon>Metazoa</taxon>
        <taxon>Spiralia</taxon>
        <taxon>Lophotrochozoa</taxon>
        <taxon>Platyhelminthes</taxon>
        <taxon>Cestoda</taxon>
        <taxon>Eucestoda</taxon>
        <taxon>Cyclophyllidea</taxon>
        <taxon>Hymenolepididae</taxon>
        <taxon>Hymenolepis</taxon>
    </lineage>
</organism>
<dbReference type="Proteomes" id="UP000321570">
    <property type="component" value="Unassembled WGS sequence"/>
</dbReference>
<feature type="compositionally biased region" description="Basic and acidic residues" evidence="1">
    <location>
        <begin position="104"/>
        <end position="119"/>
    </location>
</feature>
<feature type="compositionally biased region" description="Polar residues" evidence="1">
    <location>
        <begin position="26"/>
        <end position="44"/>
    </location>
</feature>
<feature type="compositionally biased region" description="Basic and acidic residues" evidence="1">
    <location>
        <begin position="149"/>
        <end position="163"/>
    </location>
</feature>
<evidence type="ECO:0000313" key="3">
    <source>
        <dbReference type="EMBL" id="VUZ51060.1"/>
    </source>
</evidence>
<keyword evidence="5" id="KW-1185">Reference proteome</keyword>
<evidence type="ECO:0000313" key="2">
    <source>
        <dbReference type="EMBL" id="VDL60432.1"/>
    </source>
</evidence>
<reference evidence="2 4" key="2">
    <citation type="submission" date="2018-11" db="EMBL/GenBank/DDBJ databases">
        <authorList>
            <consortium name="Pathogen Informatics"/>
        </authorList>
    </citation>
    <scope>NUCLEOTIDE SEQUENCE [LARGE SCALE GENOMIC DNA]</scope>
</reference>
<gene>
    <name evidence="2" type="ORF">HDID_LOCUS8114</name>
    <name evidence="3" type="ORF">WMSIL1_LOCUS9878</name>
</gene>
<proteinExistence type="predicted"/>
<feature type="compositionally biased region" description="Low complexity" evidence="1">
    <location>
        <begin position="226"/>
        <end position="240"/>
    </location>
</feature>
<dbReference type="WBParaSite" id="HDID_0000811601-mRNA-1">
    <property type="protein sequence ID" value="HDID_0000811601-mRNA-1"/>
    <property type="gene ID" value="HDID_0000811601"/>
</dbReference>
<evidence type="ECO:0000313" key="4">
    <source>
        <dbReference type="Proteomes" id="UP000274504"/>
    </source>
</evidence>